<reference evidence="3 4" key="1">
    <citation type="submission" date="2015-09" db="EMBL/GenBank/DDBJ databases">
        <title>Host preference determinants of Valsa canker pathogens revealed by comparative genomics.</title>
        <authorList>
            <person name="Yin Z."/>
            <person name="Huang L."/>
        </authorList>
    </citation>
    <scope>NUCLEOTIDE SEQUENCE [LARGE SCALE GENOMIC DNA]</scope>
    <source>
        <strain evidence="3 4">03-1</strain>
    </source>
</reference>
<keyword evidence="2" id="KW-1133">Transmembrane helix</keyword>
<evidence type="ECO:0000313" key="3">
    <source>
        <dbReference type="EMBL" id="ROW09006.1"/>
    </source>
</evidence>
<sequence length="110" mass="11939">MSASIYDGDISISLFLGFGITMVILAGLAVLARVFVNLHLPLRKHLGDLSSATALHSLWSKTTATRTFYSRIKSSFSQRSLHMRGQPTGRTGPGKSEDCINNAAETQPMN</sequence>
<keyword evidence="2" id="KW-0812">Transmembrane</keyword>
<evidence type="ECO:0000313" key="4">
    <source>
        <dbReference type="Proteomes" id="UP000283895"/>
    </source>
</evidence>
<name>A0A423WZM0_9PEZI</name>
<gene>
    <name evidence="3" type="ORF">VMCG_02682</name>
</gene>
<accession>A0A423WZM0</accession>
<keyword evidence="2" id="KW-0472">Membrane</keyword>
<feature type="region of interest" description="Disordered" evidence="1">
    <location>
        <begin position="78"/>
        <end position="110"/>
    </location>
</feature>
<dbReference type="EMBL" id="LKEA01000005">
    <property type="protein sequence ID" value="ROW09006.1"/>
    <property type="molecule type" value="Genomic_DNA"/>
</dbReference>
<protein>
    <submittedName>
        <fullName evidence="3">Uncharacterized protein</fullName>
    </submittedName>
</protein>
<feature type="transmembrane region" description="Helical" evidence="2">
    <location>
        <begin position="12"/>
        <end position="36"/>
    </location>
</feature>
<dbReference type="Proteomes" id="UP000283895">
    <property type="component" value="Unassembled WGS sequence"/>
</dbReference>
<evidence type="ECO:0000256" key="2">
    <source>
        <dbReference type="SAM" id="Phobius"/>
    </source>
</evidence>
<evidence type="ECO:0000256" key="1">
    <source>
        <dbReference type="SAM" id="MobiDB-lite"/>
    </source>
</evidence>
<proteinExistence type="predicted"/>
<comment type="caution">
    <text evidence="3">The sequence shown here is derived from an EMBL/GenBank/DDBJ whole genome shotgun (WGS) entry which is preliminary data.</text>
</comment>
<dbReference type="AlphaFoldDB" id="A0A423WZM0"/>
<keyword evidence="4" id="KW-1185">Reference proteome</keyword>
<organism evidence="3 4">
    <name type="scientific">Cytospora schulzeri</name>
    <dbReference type="NCBI Taxonomy" id="448051"/>
    <lineage>
        <taxon>Eukaryota</taxon>
        <taxon>Fungi</taxon>
        <taxon>Dikarya</taxon>
        <taxon>Ascomycota</taxon>
        <taxon>Pezizomycotina</taxon>
        <taxon>Sordariomycetes</taxon>
        <taxon>Sordariomycetidae</taxon>
        <taxon>Diaporthales</taxon>
        <taxon>Cytosporaceae</taxon>
        <taxon>Cytospora</taxon>
    </lineage>
</organism>